<dbReference type="AlphaFoldDB" id="A0A3S5EUT5"/>
<proteinExistence type="predicted"/>
<reference evidence="2 4" key="2">
    <citation type="submission" date="2018-12" db="EMBL/GenBank/DDBJ databases">
        <authorList>
            <consortium name="Pathogen Informatics"/>
        </authorList>
    </citation>
    <scope>NUCLEOTIDE SEQUENCE [LARGE SCALE GENOMIC DNA]</scope>
    <source>
        <strain evidence="2 4">NCTC13489</strain>
    </source>
</reference>
<dbReference type="Proteomes" id="UP000028349">
    <property type="component" value="Unassembled WGS sequence"/>
</dbReference>
<protein>
    <recommendedName>
        <fullName evidence="5">Lipocalin-like domain-containing protein</fullName>
    </recommendedName>
</protein>
<dbReference type="OrthoDB" id="9941819at2"/>
<dbReference type="RefSeq" id="WP_034719208.1">
    <property type="nucleotide sequence ID" value="NZ_FOIX01000004.1"/>
</dbReference>
<evidence type="ECO:0000313" key="3">
    <source>
        <dbReference type="Proteomes" id="UP000028349"/>
    </source>
</evidence>
<reference evidence="1 3" key="1">
    <citation type="submission" date="2014-07" db="EMBL/GenBank/DDBJ databases">
        <authorList>
            <person name="Pisani N.G."/>
            <person name="Newman J.D."/>
        </authorList>
    </citation>
    <scope>NUCLEOTIDE SEQUENCE [LARGE SCALE GENOMIC DNA]</scope>
    <source>
        <strain evidence="1 3">LMG 24720</strain>
    </source>
</reference>
<evidence type="ECO:0000313" key="2">
    <source>
        <dbReference type="EMBL" id="VEH99665.1"/>
    </source>
</evidence>
<evidence type="ECO:0008006" key="5">
    <source>
        <dbReference type="Google" id="ProtNLM"/>
    </source>
</evidence>
<dbReference type="STRING" id="266748.HY04_09550"/>
<dbReference type="EMBL" id="JPEP01000002">
    <property type="protein sequence ID" value="KEY18715.1"/>
    <property type="molecule type" value="Genomic_DNA"/>
</dbReference>
<name>A0A3S5EUT5_9FLAO</name>
<dbReference type="EMBL" id="LR134441">
    <property type="protein sequence ID" value="VEH99665.1"/>
    <property type="molecule type" value="Genomic_DNA"/>
</dbReference>
<keyword evidence="3" id="KW-1185">Reference proteome</keyword>
<sequence>MLKKILFFTIAILLIGCGRDENQTNQTSENNETKLEGVWFLQNNSNGSKLTFEKSNFTIKSGTVTINGTFHILNNKITGQTISRSGANSNGLQPDNFTGNFEISNNRVTFTNFDGNWRAVFSTWYGKQ</sequence>
<gene>
    <name evidence="1" type="ORF">HY04_09550</name>
    <name evidence="2" type="ORF">NCTC13489_01646</name>
</gene>
<evidence type="ECO:0000313" key="1">
    <source>
        <dbReference type="EMBL" id="KEY18715.1"/>
    </source>
</evidence>
<accession>A0A3S5EUT5</accession>
<organism evidence="2 4">
    <name type="scientific">Kaistella antarctica</name>
    <dbReference type="NCBI Taxonomy" id="266748"/>
    <lineage>
        <taxon>Bacteria</taxon>
        <taxon>Pseudomonadati</taxon>
        <taxon>Bacteroidota</taxon>
        <taxon>Flavobacteriia</taxon>
        <taxon>Flavobacteriales</taxon>
        <taxon>Weeksellaceae</taxon>
        <taxon>Chryseobacterium group</taxon>
        <taxon>Kaistella</taxon>
    </lineage>
</organism>
<dbReference type="KEGG" id="cant:NCTC13489_01646"/>
<dbReference type="Proteomes" id="UP000270036">
    <property type="component" value="Chromosome"/>
</dbReference>
<evidence type="ECO:0000313" key="4">
    <source>
        <dbReference type="Proteomes" id="UP000270036"/>
    </source>
</evidence>
<dbReference type="PROSITE" id="PS51257">
    <property type="entry name" value="PROKAR_LIPOPROTEIN"/>
    <property type="match status" value="1"/>
</dbReference>